<name>A0ABR1YQK2_9PEZI</name>
<protein>
    <submittedName>
        <fullName evidence="1">Uncharacterized protein</fullName>
    </submittedName>
</protein>
<comment type="caution">
    <text evidence="1">The sequence shown here is derived from an EMBL/GenBank/DDBJ whole genome shotgun (WGS) entry which is preliminary data.</text>
</comment>
<dbReference type="EMBL" id="JBBWRZ010000005">
    <property type="protein sequence ID" value="KAK8235725.1"/>
    <property type="molecule type" value="Genomic_DNA"/>
</dbReference>
<proteinExistence type="predicted"/>
<dbReference type="Proteomes" id="UP001492380">
    <property type="component" value="Unassembled WGS sequence"/>
</dbReference>
<sequence>MAHRSSVLSSSTKQAIADADATVVLNGWSKKPDLLAVATQPHVESLKTAARSLAGSRCWDEQDRKRQDRRAHGSACAFLTPHSTNRRGGVLPAGVKASKRETYLTLLLPANGGPGRWSWKGHGHGWGQNNRWGLSCHHADERTDVPCMQHSSSSSSRAAAAGAVLDVYLTTHIRADKPSTYMRVVRRPDNSRHRAGAGRYRTQQGHLDPPIWVRRPTRRRDARCQWWSKESQQQHRTEAR</sequence>
<evidence type="ECO:0000313" key="1">
    <source>
        <dbReference type="EMBL" id="KAK8235725.1"/>
    </source>
</evidence>
<keyword evidence="2" id="KW-1185">Reference proteome</keyword>
<evidence type="ECO:0000313" key="2">
    <source>
        <dbReference type="Proteomes" id="UP001492380"/>
    </source>
</evidence>
<accession>A0ABR1YQK2</accession>
<gene>
    <name evidence="1" type="ORF">HDK90DRAFT_254416</name>
</gene>
<organism evidence="1 2">
    <name type="scientific">Phyllosticta capitalensis</name>
    <dbReference type="NCBI Taxonomy" id="121624"/>
    <lineage>
        <taxon>Eukaryota</taxon>
        <taxon>Fungi</taxon>
        <taxon>Dikarya</taxon>
        <taxon>Ascomycota</taxon>
        <taxon>Pezizomycotina</taxon>
        <taxon>Dothideomycetes</taxon>
        <taxon>Dothideomycetes incertae sedis</taxon>
        <taxon>Botryosphaeriales</taxon>
        <taxon>Phyllostictaceae</taxon>
        <taxon>Phyllosticta</taxon>
    </lineage>
</organism>
<reference evidence="1 2" key="1">
    <citation type="submission" date="2024-04" db="EMBL/GenBank/DDBJ databases">
        <title>Phyllosticta paracitricarpa is synonymous to the EU quarantine fungus P. citricarpa based on phylogenomic analyses.</title>
        <authorList>
            <consortium name="Lawrence Berkeley National Laboratory"/>
            <person name="Van Ingen-Buijs V.A."/>
            <person name="Van Westerhoven A.C."/>
            <person name="Haridas S."/>
            <person name="Skiadas P."/>
            <person name="Martin F."/>
            <person name="Groenewald J.Z."/>
            <person name="Crous P.W."/>
            <person name="Seidl M.F."/>
        </authorList>
    </citation>
    <scope>NUCLEOTIDE SEQUENCE [LARGE SCALE GENOMIC DNA]</scope>
    <source>
        <strain evidence="1 2">CBS 123374</strain>
    </source>
</reference>